<dbReference type="InterPro" id="IPR001810">
    <property type="entry name" value="F-box_dom"/>
</dbReference>
<dbReference type="EMBL" id="JAGKQM010000013">
    <property type="protein sequence ID" value="KAH0887662.1"/>
    <property type="molecule type" value="Genomic_DNA"/>
</dbReference>
<accession>A0ABQ8A5Q4</accession>
<dbReference type="Proteomes" id="UP000824890">
    <property type="component" value="Unassembled WGS sequence"/>
</dbReference>
<dbReference type="Pfam" id="PF00646">
    <property type="entry name" value="F-box"/>
    <property type="match status" value="2"/>
</dbReference>
<dbReference type="Pfam" id="PF24758">
    <property type="entry name" value="LRR_At5g56370"/>
    <property type="match status" value="1"/>
</dbReference>
<sequence length="696" mass="79146">MSDDCPEIDGVTAAVEKHSHRKIKRARDSINGVDSISSLPDAILQQIFSQIPTKYAIRTSGLSKRWRHVWSQTPSLDIDCYRYEPDSVYETLARRYSSPKITSFRLSISTTEAKPKQIDSLIEFAVSRSTEKLSLEFRHAYAVAYRFPEVFFTSCSLKQLFVESGTIDTIPGHNTVSWRSLKTLSLRGCVLSDEACAKILSGSPLLECLTLFCYKLERLDLSECLMLKRLDVQCWEQMTHSDESRCDLADVSSLTEANVNINCSRRLGFLYDDFGDPETGLADSLQVLILRTLEKLQNVEKLTLCGALCLQILSLAIVCGVPFPMFKKMEALTLETAIYPSIVPGVAKLLQNSPRLEKIKLDTVDCKMLEETRLTNYLYWKGLETRGCWKPKDLDCPSLSEPGLMSSVMKFLMKTSGDAWYKFLSLAELRGVPFPTLKVVQTLTLYTMFARSVISGIARLLQNSPGLKKLIVHAKERPTFIEEYLDKYLDSQGSNLDQCWRSKYDRFPTSSDFCFKGATWYLKLVDVASFIEMVLKNVETLETLVVVFKHVRCRVDCISSMPDVILHHILSFISIGVAIRSSALSRRWRHMCGARHLVSTLDAIYYPMARVRDINQTLISYKAPKITSFHLSVPVGIPKLEPMIDSWIEFAVSRNVEQLFLSFRWLDDNIWWLEAQASLASLQDRLCSIVVPPYRT</sequence>
<dbReference type="Gene3D" id="3.80.10.10">
    <property type="entry name" value="Ribonuclease Inhibitor"/>
    <property type="match status" value="1"/>
</dbReference>
<dbReference type="SUPFAM" id="SSF81383">
    <property type="entry name" value="F-box domain"/>
    <property type="match status" value="2"/>
</dbReference>
<dbReference type="PANTHER" id="PTHR31900">
    <property type="entry name" value="F-BOX/RNI SUPERFAMILY PROTEIN-RELATED"/>
    <property type="match status" value="1"/>
</dbReference>
<protein>
    <recommendedName>
        <fullName evidence="1">F-box domain-containing protein</fullName>
    </recommendedName>
</protein>
<dbReference type="InterPro" id="IPR055411">
    <property type="entry name" value="LRR_FXL15/At3g58940/PEG3-like"/>
</dbReference>
<name>A0ABQ8A5Q4_BRANA</name>
<feature type="domain" description="F-box" evidence="1">
    <location>
        <begin position="33"/>
        <end position="92"/>
    </location>
</feature>
<evidence type="ECO:0000313" key="2">
    <source>
        <dbReference type="EMBL" id="KAH0887662.1"/>
    </source>
</evidence>
<dbReference type="PANTHER" id="PTHR31900:SF30">
    <property type="entry name" value="SUPERFAMILY PROTEIN, PUTATIVE-RELATED"/>
    <property type="match status" value="1"/>
</dbReference>
<organism evidence="2 3">
    <name type="scientific">Brassica napus</name>
    <name type="common">Rape</name>
    <dbReference type="NCBI Taxonomy" id="3708"/>
    <lineage>
        <taxon>Eukaryota</taxon>
        <taxon>Viridiplantae</taxon>
        <taxon>Streptophyta</taxon>
        <taxon>Embryophyta</taxon>
        <taxon>Tracheophyta</taxon>
        <taxon>Spermatophyta</taxon>
        <taxon>Magnoliopsida</taxon>
        <taxon>eudicotyledons</taxon>
        <taxon>Gunneridae</taxon>
        <taxon>Pentapetalae</taxon>
        <taxon>rosids</taxon>
        <taxon>malvids</taxon>
        <taxon>Brassicales</taxon>
        <taxon>Brassicaceae</taxon>
        <taxon>Brassiceae</taxon>
        <taxon>Brassica</taxon>
    </lineage>
</organism>
<dbReference type="InterPro" id="IPR050232">
    <property type="entry name" value="FBL13/AtMIF1-like"/>
</dbReference>
<comment type="caution">
    <text evidence="2">The sequence shown here is derived from an EMBL/GenBank/DDBJ whole genome shotgun (WGS) entry which is preliminary data.</text>
</comment>
<dbReference type="SUPFAM" id="SSF52058">
    <property type="entry name" value="L domain-like"/>
    <property type="match status" value="1"/>
</dbReference>
<proteinExistence type="predicted"/>
<gene>
    <name evidence="2" type="ORF">HID58_050091</name>
</gene>
<dbReference type="SMART" id="SM00256">
    <property type="entry name" value="FBOX"/>
    <property type="match status" value="2"/>
</dbReference>
<evidence type="ECO:0000259" key="1">
    <source>
        <dbReference type="PROSITE" id="PS50181"/>
    </source>
</evidence>
<dbReference type="CDD" id="cd22160">
    <property type="entry name" value="F-box_AtFBL13-like"/>
    <property type="match status" value="1"/>
</dbReference>
<keyword evidence="3" id="KW-1185">Reference proteome</keyword>
<dbReference type="Gene3D" id="1.20.1280.50">
    <property type="match status" value="2"/>
</dbReference>
<dbReference type="InterPro" id="IPR036047">
    <property type="entry name" value="F-box-like_dom_sf"/>
</dbReference>
<dbReference type="InterPro" id="IPR032675">
    <property type="entry name" value="LRR_dom_sf"/>
</dbReference>
<dbReference type="InterPro" id="IPR053781">
    <property type="entry name" value="F-box_AtFBL13-like"/>
</dbReference>
<dbReference type="PROSITE" id="PS50181">
    <property type="entry name" value="FBOX"/>
    <property type="match status" value="1"/>
</dbReference>
<reference evidence="2 3" key="1">
    <citation type="submission" date="2021-05" db="EMBL/GenBank/DDBJ databases">
        <title>Genome Assembly of Synthetic Allotetraploid Brassica napus Reveals Homoeologous Exchanges between Subgenomes.</title>
        <authorList>
            <person name="Davis J.T."/>
        </authorList>
    </citation>
    <scope>NUCLEOTIDE SEQUENCE [LARGE SCALE GENOMIC DNA]</scope>
    <source>
        <strain evidence="3">cv. Da-Ae</strain>
        <tissue evidence="2">Seedling</tissue>
    </source>
</reference>
<evidence type="ECO:0000313" key="3">
    <source>
        <dbReference type="Proteomes" id="UP000824890"/>
    </source>
</evidence>